<dbReference type="PANTHER" id="PTHR32089:SF120">
    <property type="entry name" value="METHYL-ACCEPTING CHEMOTAXIS PROTEIN TLPQ"/>
    <property type="match status" value="1"/>
</dbReference>
<dbReference type="AlphaFoldDB" id="A0A2I0CSN2"/>
<dbReference type="PROSITE" id="PS50885">
    <property type="entry name" value="HAMP"/>
    <property type="match status" value="1"/>
</dbReference>
<evidence type="ECO:0000259" key="16">
    <source>
        <dbReference type="PROSITE" id="PS50885"/>
    </source>
</evidence>
<evidence type="ECO:0000256" key="8">
    <source>
        <dbReference type="ARBA" id="ARBA00023136"/>
    </source>
</evidence>
<feature type="domain" description="T-SNARE coiled-coil homology" evidence="15">
    <location>
        <begin position="468"/>
        <end position="520"/>
    </location>
</feature>
<dbReference type="CDD" id="cd06225">
    <property type="entry name" value="HAMP"/>
    <property type="match status" value="1"/>
</dbReference>
<dbReference type="PROSITE" id="PS50192">
    <property type="entry name" value="T_SNARE"/>
    <property type="match status" value="1"/>
</dbReference>
<dbReference type="InterPro" id="IPR004089">
    <property type="entry name" value="MCPsignal_dom"/>
</dbReference>
<sequence length="543" mass="58973">MFLQRSLRAQLLTLISVGLLLTLLISLGSFRALSTGIDSYRQLLDGTQQIANRVNAANLEFKTQVQEWKNVLLRGANSDSHSKHWSSFQAQEAKVQRLLGEAEQLAARHASQALRQQIEQLRNEHQRMGQAYRQGNQDFLAANADHLAGDQAVRGIDRATSEQMAQLSEQLNQQALHEAGEISAAADRTHSIGLAVLLLASLLIGLACLWLVNRNIIAPIARVIRHIDTLSQGHFGQRIDLHREDELGRLADAANRLRDFLADTSSQLRHSSSELDLSSNELRAIAGIMSQGSHEQFERTDQVATAMHEMSATAQEVARHASDAAQAADQADSSAQQGQQVMRATIATISSVSEEITATAEVIRRLQEDSSRIGKVLDVIRAIAEQTNLLALNAAIEAARAGEQGRGFAVVADEVRTLAQRTAESTAEINQIIDTVQQGALNAVRAIESGQQRSQAGVEQVNAAGGMLEQITQAVEAIRDMNRQIATAAEEQTSVAEDISRNLTDITDIATHNQQTVQRTEQASSHLHGLSAALNGLTARLSS</sequence>
<comment type="caution">
    <text evidence="17">The sequence shown here is derived from an EMBL/GenBank/DDBJ whole genome shotgun (WGS) entry which is preliminary data.</text>
</comment>
<gene>
    <name evidence="17" type="ORF">CW360_04905</name>
</gene>
<dbReference type="CDD" id="cd11386">
    <property type="entry name" value="MCP_signal"/>
    <property type="match status" value="1"/>
</dbReference>
<keyword evidence="9 11" id="KW-0807">Transducer</keyword>
<keyword evidence="6 13" id="KW-0812">Transmembrane</keyword>
<evidence type="ECO:0000256" key="1">
    <source>
        <dbReference type="ARBA" id="ARBA00004429"/>
    </source>
</evidence>
<reference evidence="18" key="1">
    <citation type="submission" date="2017-12" db="EMBL/GenBank/DDBJ databases">
        <authorList>
            <person name="Yu X.-Y."/>
        </authorList>
    </citation>
    <scope>NUCLEOTIDE SEQUENCE [LARGE SCALE GENOMIC DNA]</scope>
    <source>
        <strain evidence="18">ZYSR67-Z</strain>
    </source>
</reference>
<evidence type="ECO:0000256" key="12">
    <source>
        <dbReference type="SAM" id="Coils"/>
    </source>
</evidence>
<evidence type="ECO:0000256" key="7">
    <source>
        <dbReference type="ARBA" id="ARBA00022989"/>
    </source>
</evidence>
<keyword evidence="5" id="KW-0997">Cell inner membrane</keyword>
<dbReference type="Proteomes" id="UP000242861">
    <property type="component" value="Unassembled WGS sequence"/>
</dbReference>
<dbReference type="GO" id="GO:0005886">
    <property type="term" value="C:plasma membrane"/>
    <property type="evidence" value="ECO:0007669"/>
    <property type="project" value="UniProtKB-SubCell"/>
</dbReference>
<evidence type="ECO:0000256" key="11">
    <source>
        <dbReference type="PROSITE-ProRule" id="PRU00284"/>
    </source>
</evidence>
<dbReference type="InterPro" id="IPR004090">
    <property type="entry name" value="Chemotax_Me-accpt_rcpt"/>
</dbReference>
<dbReference type="Gene3D" id="1.10.287.950">
    <property type="entry name" value="Methyl-accepting chemotaxis protein"/>
    <property type="match status" value="1"/>
</dbReference>
<dbReference type="InterPro" id="IPR003660">
    <property type="entry name" value="HAMP_dom"/>
</dbReference>
<keyword evidence="4" id="KW-0145">Chemotaxis</keyword>
<evidence type="ECO:0000313" key="17">
    <source>
        <dbReference type="EMBL" id="PKF72138.1"/>
    </source>
</evidence>
<feature type="coiled-coil region" evidence="12">
    <location>
        <begin position="88"/>
        <end position="138"/>
    </location>
</feature>
<proteinExistence type="inferred from homology"/>
<comment type="similarity">
    <text evidence="10">Belongs to the methyl-accepting chemotaxis (MCP) protein family.</text>
</comment>
<dbReference type="SMART" id="SM00304">
    <property type="entry name" value="HAMP"/>
    <property type="match status" value="1"/>
</dbReference>
<evidence type="ECO:0000256" key="3">
    <source>
        <dbReference type="ARBA" id="ARBA00022481"/>
    </source>
</evidence>
<dbReference type="GO" id="GO:0004888">
    <property type="term" value="F:transmembrane signaling receptor activity"/>
    <property type="evidence" value="ECO:0007669"/>
    <property type="project" value="InterPro"/>
</dbReference>
<feature type="domain" description="HAMP" evidence="16">
    <location>
        <begin position="214"/>
        <end position="266"/>
    </location>
</feature>
<evidence type="ECO:0000259" key="15">
    <source>
        <dbReference type="PROSITE" id="PS50192"/>
    </source>
</evidence>
<keyword evidence="8 13" id="KW-0472">Membrane</keyword>
<name>A0A2I0CSN2_9PSED</name>
<evidence type="ECO:0000256" key="6">
    <source>
        <dbReference type="ARBA" id="ARBA00022692"/>
    </source>
</evidence>
<feature type="domain" description="Methyl-accepting transducer" evidence="14">
    <location>
        <begin position="271"/>
        <end position="507"/>
    </location>
</feature>
<comment type="subcellular location">
    <subcellularLocation>
        <location evidence="1">Cell inner membrane</location>
        <topology evidence="1">Multi-pass membrane protein</topology>
    </subcellularLocation>
</comment>
<dbReference type="PANTHER" id="PTHR32089">
    <property type="entry name" value="METHYL-ACCEPTING CHEMOTAXIS PROTEIN MCPB"/>
    <property type="match status" value="1"/>
</dbReference>
<dbReference type="GO" id="GO:0007165">
    <property type="term" value="P:signal transduction"/>
    <property type="evidence" value="ECO:0007669"/>
    <property type="project" value="UniProtKB-KW"/>
</dbReference>
<evidence type="ECO:0000256" key="5">
    <source>
        <dbReference type="ARBA" id="ARBA00022519"/>
    </source>
</evidence>
<evidence type="ECO:0000256" key="10">
    <source>
        <dbReference type="ARBA" id="ARBA00029447"/>
    </source>
</evidence>
<dbReference type="SUPFAM" id="SSF58104">
    <property type="entry name" value="Methyl-accepting chemotaxis protein (MCP) signaling domain"/>
    <property type="match status" value="1"/>
</dbReference>
<accession>A0A2I0CSN2</accession>
<keyword evidence="2" id="KW-1003">Cell membrane</keyword>
<keyword evidence="7 13" id="KW-1133">Transmembrane helix</keyword>
<dbReference type="Pfam" id="PF00015">
    <property type="entry name" value="MCPsignal"/>
    <property type="match status" value="1"/>
</dbReference>
<dbReference type="GO" id="GO:0006935">
    <property type="term" value="P:chemotaxis"/>
    <property type="evidence" value="ECO:0007669"/>
    <property type="project" value="UniProtKB-KW"/>
</dbReference>
<dbReference type="PROSITE" id="PS50111">
    <property type="entry name" value="CHEMOTAXIS_TRANSDUC_2"/>
    <property type="match status" value="1"/>
</dbReference>
<evidence type="ECO:0000256" key="9">
    <source>
        <dbReference type="ARBA" id="ARBA00023224"/>
    </source>
</evidence>
<evidence type="ECO:0000259" key="14">
    <source>
        <dbReference type="PROSITE" id="PS50111"/>
    </source>
</evidence>
<evidence type="ECO:0000256" key="4">
    <source>
        <dbReference type="ARBA" id="ARBA00022500"/>
    </source>
</evidence>
<evidence type="ECO:0000256" key="13">
    <source>
        <dbReference type="SAM" id="Phobius"/>
    </source>
</evidence>
<dbReference type="InterPro" id="IPR000727">
    <property type="entry name" value="T_SNARE_dom"/>
</dbReference>
<protein>
    <submittedName>
        <fullName evidence="17">Methyl-accepting chemotaxis protein</fullName>
    </submittedName>
</protein>
<dbReference type="PRINTS" id="PR00260">
    <property type="entry name" value="CHEMTRNSDUCR"/>
</dbReference>
<dbReference type="EMBL" id="PIYS01000005">
    <property type="protein sequence ID" value="PKF72138.1"/>
    <property type="molecule type" value="Genomic_DNA"/>
</dbReference>
<dbReference type="SMART" id="SM00283">
    <property type="entry name" value="MA"/>
    <property type="match status" value="1"/>
</dbReference>
<keyword evidence="3" id="KW-0488">Methylation</keyword>
<dbReference type="Pfam" id="PF00672">
    <property type="entry name" value="HAMP"/>
    <property type="match status" value="1"/>
</dbReference>
<feature type="transmembrane region" description="Helical" evidence="13">
    <location>
        <begin position="192"/>
        <end position="212"/>
    </location>
</feature>
<organism evidence="17 18">
    <name type="scientific">Pseudomonas fluvialis</name>
    <dbReference type="NCBI Taxonomy" id="1793966"/>
    <lineage>
        <taxon>Bacteria</taxon>
        <taxon>Pseudomonadati</taxon>
        <taxon>Pseudomonadota</taxon>
        <taxon>Gammaproteobacteria</taxon>
        <taxon>Pseudomonadales</taxon>
        <taxon>Pseudomonadaceae</taxon>
        <taxon>Pseudomonas</taxon>
    </lineage>
</organism>
<keyword evidence="12" id="KW-0175">Coiled coil</keyword>
<evidence type="ECO:0000313" key="18">
    <source>
        <dbReference type="Proteomes" id="UP000242861"/>
    </source>
</evidence>
<evidence type="ECO:0000256" key="2">
    <source>
        <dbReference type="ARBA" id="ARBA00022475"/>
    </source>
</evidence>
<dbReference type="FunFam" id="1.10.287.950:FF:000001">
    <property type="entry name" value="Methyl-accepting chemotaxis sensory transducer"/>
    <property type="match status" value="1"/>
</dbReference>